<reference evidence="22" key="1">
    <citation type="journal article" date="2008" name="Genome Res.">
        <title>The genome of Pelotomaculum thermopropionicum reveals niche-associated evolution in anaerobic microbiota.</title>
        <authorList>
            <person name="Kosaka T."/>
            <person name="Kato S."/>
            <person name="Shimoyama T."/>
            <person name="Ishii S."/>
            <person name="Abe T."/>
            <person name="Watanabe K."/>
        </authorList>
    </citation>
    <scope>NUCLEOTIDE SEQUENCE [LARGE SCALE GENOMIC DNA]</scope>
    <source>
        <strain evidence="22">DSM 13744 / JCM 10971 / SI</strain>
    </source>
</reference>
<evidence type="ECO:0000259" key="19">
    <source>
        <dbReference type="PROSITE" id="PS51986"/>
    </source>
</evidence>
<comment type="similarity">
    <text evidence="2 17 18">Belongs to the glutamine synthetase family.</text>
</comment>
<evidence type="ECO:0000256" key="13">
    <source>
        <dbReference type="ARBA" id="ARBA00049436"/>
    </source>
</evidence>
<evidence type="ECO:0000259" key="20">
    <source>
        <dbReference type="PROSITE" id="PS51987"/>
    </source>
</evidence>
<dbReference type="Gene3D" id="3.10.20.70">
    <property type="entry name" value="Glutamine synthetase, N-terminal domain"/>
    <property type="match status" value="1"/>
</dbReference>
<comment type="catalytic activity">
    <reaction evidence="13">
        <text>L-glutamate + NH4(+) + ATP = L-glutamine + ADP + phosphate + H(+)</text>
        <dbReference type="Rhea" id="RHEA:16169"/>
        <dbReference type="ChEBI" id="CHEBI:15378"/>
        <dbReference type="ChEBI" id="CHEBI:28938"/>
        <dbReference type="ChEBI" id="CHEBI:29985"/>
        <dbReference type="ChEBI" id="CHEBI:30616"/>
        <dbReference type="ChEBI" id="CHEBI:43474"/>
        <dbReference type="ChEBI" id="CHEBI:58359"/>
        <dbReference type="ChEBI" id="CHEBI:456216"/>
        <dbReference type="EC" id="6.3.1.2"/>
    </reaction>
</comment>
<feature type="binding site" evidence="14">
    <location>
        <position position="339"/>
    </location>
    <ligand>
        <name>L-glutamate</name>
        <dbReference type="ChEBI" id="CHEBI:29985"/>
    </ligand>
</feature>
<keyword evidence="8 15" id="KW-0547">Nucleotide-binding</keyword>
<organism evidence="21 22">
    <name type="scientific">Pelotomaculum thermopropionicum (strain DSM 13744 / JCM 10971 / SI)</name>
    <dbReference type="NCBI Taxonomy" id="370438"/>
    <lineage>
        <taxon>Bacteria</taxon>
        <taxon>Bacillati</taxon>
        <taxon>Bacillota</taxon>
        <taxon>Clostridia</taxon>
        <taxon>Eubacteriales</taxon>
        <taxon>Desulfotomaculaceae</taxon>
        <taxon>Pelotomaculum</taxon>
    </lineage>
</organism>
<dbReference type="GO" id="GO:0046872">
    <property type="term" value="F:metal ion binding"/>
    <property type="evidence" value="ECO:0007669"/>
    <property type="project" value="UniProtKB-KW"/>
</dbReference>
<feature type="binding site" evidence="15">
    <location>
        <begin position="270"/>
        <end position="272"/>
    </location>
    <ligand>
        <name>ATP</name>
        <dbReference type="ChEBI" id="CHEBI:30616"/>
    </ligand>
</feature>
<dbReference type="Pfam" id="PF00120">
    <property type="entry name" value="Gln-synt_C"/>
    <property type="match status" value="1"/>
</dbReference>
<dbReference type="HOGENOM" id="CLU_017290_1_3_9"/>
<evidence type="ECO:0000256" key="9">
    <source>
        <dbReference type="ARBA" id="ARBA00022840"/>
    </source>
</evidence>
<comment type="cofactor">
    <cofactor evidence="16">
        <name>Mg(2+)</name>
        <dbReference type="ChEBI" id="CHEBI:18420"/>
    </cofactor>
    <text evidence="16">Binds 2 Mg(2+) ions per subunit.</text>
</comment>
<name>A5D4A8_PELTS</name>
<dbReference type="PANTHER" id="PTHR43785">
    <property type="entry name" value="GAMMA-GLUTAMYLPUTRESCINE SYNTHETASE"/>
    <property type="match status" value="1"/>
</dbReference>
<evidence type="ECO:0000256" key="17">
    <source>
        <dbReference type="PROSITE-ProRule" id="PRU01330"/>
    </source>
</evidence>
<keyword evidence="5" id="KW-0963">Cytoplasm</keyword>
<feature type="binding site" evidence="16">
    <location>
        <position position="268"/>
    </location>
    <ligand>
        <name>Mg(2+)</name>
        <dbReference type="ChEBI" id="CHEBI:18420"/>
        <label>1</label>
    </ligand>
</feature>
<dbReference type="PROSITE" id="PS00181">
    <property type="entry name" value="GLNA_ATP"/>
    <property type="match status" value="1"/>
</dbReference>
<dbReference type="SMART" id="SM01230">
    <property type="entry name" value="Gln-synt_C"/>
    <property type="match status" value="1"/>
</dbReference>
<dbReference type="GO" id="GO:0005524">
    <property type="term" value="F:ATP binding"/>
    <property type="evidence" value="ECO:0007669"/>
    <property type="project" value="UniProtKB-KW"/>
</dbReference>
<dbReference type="GO" id="GO:0004356">
    <property type="term" value="F:glutamine synthetase activity"/>
    <property type="evidence" value="ECO:0007669"/>
    <property type="project" value="UniProtKB-EC"/>
</dbReference>
<dbReference type="EMBL" id="AP009389">
    <property type="protein sequence ID" value="BAF58909.1"/>
    <property type="molecule type" value="Genomic_DNA"/>
</dbReference>
<dbReference type="EC" id="6.3.1.2" evidence="3"/>
<proteinExistence type="inferred from homology"/>
<evidence type="ECO:0000256" key="7">
    <source>
        <dbReference type="ARBA" id="ARBA00022723"/>
    </source>
</evidence>
<dbReference type="InterPro" id="IPR008146">
    <property type="entry name" value="Gln_synth_cat_dom"/>
</dbReference>
<dbReference type="InterPro" id="IPR027303">
    <property type="entry name" value="Gln_synth_gly_rich_site"/>
</dbReference>
<evidence type="ECO:0000313" key="21">
    <source>
        <dbReference type="EMBL" id="BAF58909.1"/>
    </source>
</evidence>
<accession>A5D4A8</accession>
<evidence type="ECO:0000256" key="1">
    <source>
        <dbReference type="ARBA" id="ARBA00004496"/>
    </source>
</evidence>
<feature type="binding site" evidence="14">
    <location>
        <position position="321"/>
    </location>
    <ligand>
        <name>L-glutamate</name>
        <dbReference type="ChEBI" id="CHEBI:29985"/>
    </ligand>
</feature>
<evidence type="ECO:0000256" key="15">
    <source>
        <dbReference type="PIRSR" id="PIRSR604809-2"/>
    </source>
</evidence>
<keyword evidence="22" id="KW-1185">Reference proteome</keyword>
<dbReference type="GO" id="GO:0006542">
    <property type="term" value="P:glutamine biosynthetic process"/>
    <property type="evidence" value="ECO:0007669"/>
    <property type="project" value="InterPro"/>
</dbReference>
<feature type="binding site" evidence="15">
    <location>
        <position position="339"/>
    </location>
    <ligand>
        <name>ATP</name>
        <dbReference type="ChEBI" id="CHEBI:30616"/>
    </ligand>
</feature>
<feature type="binding site" evidence="14">
    <location>
        <begin position="263"/>
        <end position="264"/>
    </location>
    <ligand>
        <name>L-glutamate</name>
        <dbReference type="ChEBI" id="CHEBI:29985"/>
    </ligand>
</feature>
<dbReference type="Gene3D" id="3.30.590.10">
    <property type="entry name" value="Glutamine synthetase/guanido kinase, catalytic domain"/>
    <property type="match status" value="1"/>
</dbReference>
<dbReference type="Pfam" id="PF03951">
    <property type="entry name" value="Gln-synt_N"/>
    <property type="match status" value="1"/>
</dbReference>
<feature type="binding site" evidence="16">
    <location>
        <position position="212"/>
    </location>
    <ligand>
        <name>Mg(2+)</name>
        <dbReference type="ChEBI" id="CHEBI:18420"/>
        <label>1</label>
    </ligand>
</feature>
<dbReference type="InterPro" id="IPR004809">
    <property type="entry name" value="Gln_synth_I"/>
</dbReference>
<evidence type="ECO:0000256" key="3">
    <source>
        <dbReference type="ARBA" id="ARBA00012937"/>
    </source>
</evidence>
<evidence type="ECO:0000256" key="8">
    <source>
        <dbReference type="ARBA" id="ARBA00022741"/>
    </source>
</evidence>
<evidence type="ECO:0000256" key="16">
    <source>
        <dbReference type="PIRSR" id="PIRSR604809-3"/>
    </source>
</evidence>
<keyword evidence="10 16" id="KW-0460">Magnesium</keyword>
<dbReference type="PROSITE" id="PS51987">
    <property type="entry name" value="GS_CATALYTIC"/>
    <property type="match status" value="1"/>
</dbReference>
<evidence type="ECO:0000256" key="12">
    <source>
        <dbReference type="ARBA" id="ARBA00030668"/>
    </source>
</evidence>
<keyword evidence="9 15" id="KW-0067">ATP-binding</keyword>
<evidence type="ECO:0000256" key="10">
    <source>
        <dbReference type="ARBA" id="ARBA00022842"/>
    </source>
</evidence>
<protein>
    <recommendedName>
        <fullName evidence="4">Glutamine synthetase</fullName>
        <ecNumber evidence="3">6.3.1.2</ecNumber>
    </recommendedName>
    <alternativeName>
        <fullName evidence="12">Glutamate--ammonia ligase</fullName>
    </alternativeName>
    <alternativeName>
        <fullName evidence="11">Glutamine synthetase I alpha</fullName>
    </alternativeName>
</protein>
<dbReference type="KEGG" id="pth:PTH_0728"/>
<evidence type="ECO:0000256" key="18">
    <source>
        <dbReference type="RuleBase" id="RU000384"/>
    </source>
</evidence>
<dbReference type="SUPFAM" id="SSF54368">
    <property type="entry name" value="Glutamine synthetase, N-terminal domain"/>
    <property type="match status" value="1"/>
</dbReference>
<dbReference type="AlphaFoldDB" id="A5D4A8"/>
<evidence type="ECO:0000256" key="6">
    <source>
        <dbReference type="ARBA" id="ARBA00022598"/>
    </source>
</evidence>
<dbReference type="SUPFAM" id="SSF55931">
    <property type="entry name" value="Glutamine synthetase/guanido kinase"/>
    <property type="match status" value="1"/>
</dbReference>
<evidence type="ECO:0000256" key="5">
    <source>
        <dbReference type="ARBA" id="ARBA00022490"/>
    </source>
</evidence>
<evidence type="ECO:0000256" key="11">
    <source>
        <dbReference type="ARBA" id="ARBA00030136"/>
    </source>
</evidence>
<comment type="subcellular location">
    <subcellularLocation>
        <location evidence="1">Cytoplasm</location>
    </subcellularLocation>
</comment>
<keyword evidence="7 16" id="KW-0479">Metal-binding</keyword>
<feature type="binding site" evidence="14">
    <location>
        <position position="358"/>
    </location>
    <ligand>
        <name>L-glutamate</name>
        <dbReference type="ChEBI" id="CHEBI:29985"/>
    </ligand>
</feature>
<dbReference type="InterPro" id="IPR008147">
    <property type="entry name" value="Gln_synt_N"/>
</dbReference>
<gene>
    <name evidence="21" type="primary">GlnA</name>
    <name evidence="21" type="ordered locus">PTH_0728</name>
</gene>
<evidence type="ECO:0000256" key="4">
    <source>
        <dbReference type="ARBA" id="ARBA00021364"/>
    </source>
</evidence>
<dbReference type="InterPro" id="IPR036651">
    <property type="entry name" value="Gln_synt_N_sf"/>
</dbReference>
<dbReference type="Proteomes" id="UP000006556">
    <property type="component" value="Chromosome"/>
</dbReference>
<feature type="binding site" evidence="16">
    <location>
        <position position="219"/>
    </location>
    <ligand>
        <name>Mg(2+)</name>
        <dbReference type="ChEBI" id="CHEBI:18420"/>
        <label>2</label>
    </ligand>
</feature>
<evidence type="ECO:0000313" key="22">
    <source>
        <dbReference type="Proteomes" id="UP000006556"/>
    </source>
</evidence>
<sequence length="466" mass="52208">MKAITSGSGLCGAFIFWQKGGCGSLKALTKEEVLDRAKEYNVKFIRLQFTDIFGTFKNIAVTVEELERALEGRVMFDSSVIEGFVHNKESDIYLYPDPSTFEIFPWRPRDGAVARLICDVYSPAGEPYPGCSRSALKRVLKKAADMGFHLRVGAQIEFFLFQTDSQGKPTTITHDQAGYCDLSPVDLGENARRDMVLTLEEMGFEISSSHHEKSAGQHEIFIKEDSAPAIADKIATFKFVVRTIAQRHGLHASFMPKPVSTLNGSGMHLHHSLWSNGRNMFDDPAGYMGLSRTALHYIGGILRHARSITAIANPLVNSYKRLLPSELCPVLVAWSEQNRNTMLRVPAQRGDGTRIILRSPDPTCNPYLVLAATLDAGLTGIAEGIEPPPPRPENDLDPRALRKLVRKEGLPRNLGEALRHLAEDRVIRRAVGECISSRFLESKELEWERFQAQVHQWELDEYLINY</sequence>
<feature type="binding site" evidence="16">
    <location>
        <position position="157"/>
    </location>
    <ligand>
        <name>Mg(2+)</name>
        <dbReference type="ChEBI" id="CHEBI:18420"/>
        <label>1</label>
    </ligand>
</feature>
<dbReference type="eggNOG" id="COG0174">
    <property type="taxonomic scope" value="Bacteria"/>
</dbReference>
<dbReference type="NCBIfam" id="TIGR00653">
    <property type="entry name" value="GlnA"/>
    <property type="match status" value="1"/>
</dbReference>
<keyword evidence="6" id="KW-0436">Ligase</keyword>
<feature type="domain" description="GS catalytic" evidence="20">
    <location>
        <begin position="132"/>
        <end position="466"/>
    </location>
</feature>
<evidence type="ECO:0000256" key="2">
    <source>
        <dbReference type="ARBA" id="ARBA00009897"/>
    </source>
</evidence>
<evidence type="ECO:0000256" key="14">
    <source>
        <dbReference type="PIRSR" id="PIRSR604809-1"/>
    </source>
</evidence>
<dbReference type="InterPro" id="IPR014746">
    <property type="entry name" value="Gln_synth/guanido_kin_cat_dom"/>
</dbReference>
<dbReference type="GO" id="GO:0005737">
    <property type="term" value="C:cytoplasm"/>
    <property type="evidence" value="ECO:0007669"/>
    <property type="project" value="UniProtKB-SubCell"/>
</dbReference>
<dbReference type="PANTHER" id="PTHR43785:SF12">
    <property type="entry name" value="TYPE-1 GLUTAMINE SYNTHETASE 2"/>
    <property type="match status" value="1"/>
</dbReference>
<dbReference type="STRING" id="370438.PTH_0728"/>
<dbReference type="PROSITE" id="PS51986">
    <property type="entry name" value="GS_BETA_GRASP"/>
    <property type="match status" value="1"/>
</dbReference>
<feature type="domain" description="GS beta-grasp" evidence="19">
    <location>
        <begin position="40"/>
        <end position="125"/>
    </location>
</feature>